<name>A0ABQ3V5S9_9CHLR</name>
<evidence type="ECO:0000256" key="1">
    <source>
        <dbReference type="SAM" id="MobiDB-lite"/>
    </source>
</evidence>
<proteinExistence type="predicted"/>
<feature type="region of interest" description="Disordered" evidence="1">
    <location>
        <begin position="1"/>
        <end position="26"/>
    </location>
</feature>
<dbReference type="Proteomes" id="UP000654345">
    <property type="component" value="Unassembled WGS sequence"/>
</dbReference>
<evidence type="ECO:0000313" key="2">
    <source>
        <dbReference type="EMBL" id="GHO59937.1"/>
    </source>
</evidence>
<evidence type="ECO:0000313" key="3">
    <source>
        <dbReference type="Proteomes" id="UP000654345"/>
    </source>
</evidence>
<accession>A0ABQ3V5S9</accession>
<reference evidence="2 3" key="1">
    <citation type="journal article" date="2021" name="Int. J. Syst. Evol. Microbiol.">
        <title>Reticulibacter mediterranei gen. nov., sp. nov., within the new family Reticulibacteraceae fam. nov., and Ktedonospora formicarum gen. nov., sp. nov., Ktedonobacter robiniae sp. nov., Dictyobacter formicarum sp. nov. and Dictyobacter arantiisoli sp. nov., belonging to the class Ktedonobacteria.</title>
        <authorList>
            <person name="Yabe S."/>
            <person name="Zheng Y."/>
            <person name="Wang C.M."/>
            <person name="Sakai Y."/>
            <person name="Abe K."/>
            <person name="Yokota A."/>
            <person name="Donadio S."/>
            <person name="Cavaletti L."/>
            <person name="Monciardini P."/>
        </authorList>
    </citation>
    <scope>NUCLEOTIDE SEQUENCE [LARGE SCALE GENOMIC DNA]</scope>
    <source>
        <strain evidence="2 3">SOSP1-30</strain>
    </source>
</reference>
<dbReference type="EMBL" id="BNJG01000003">
    <property type="protein sequence ID" value="GHO59937.1"/>
    <property type="molecule type" value="Genomic_DNA"/>
</dbReference>
<comment type="caution">
    <text evidence="2">The sequence shown here is derived from an EMBL/GenBank/DDBJ whole genome shotgun (WGS) entry which is preliminary data.</text>
</comment>
<sequence length="68" mass="7669">MPPLKALRKETPPAPSNRLQVKQEDTQSCFSQTLEGRCRGGDKEYQAKGRINYEIEFVEHFTPGCGQA</sequence>
<organism evidence="2 3">
    <name type="scientific">Ktedonobacter robiniae</name>
    <dbReference type="NCBI Taxonomy" id="2778365"/>
    <lineage>
        <taxon>Bacteria</taxon>
        <taxon>Bacillati</taxon>
        <taxon>Chloroflexota</taxon>
        <taxon>Ktedonobacteria</taxon>
        <taxon>Ktedonobacterales</taxon>
        <taxon>Ktedonobacteraceae</taxon>
        <taxon>Ktedonobacter</taxon>
    </lineage>
</organism>
<gene>
    <name evidence="2" type="ORF">KSB_84120</name>
</gene>
<keyword evidence="3" id="KW-1185">Reference proteome</keyword>
<protein>
    <submittedName>
        <fullName evidence="2">Uncharacterized protein</fullName>
    </submittedName>
</protein>